<evidence type="ECO:0000256" key="7">
    <source>
        <dbReference type="ARBA" id="ARBA00022676"/>
    </source>
</evidence>
<name>A0A2M8L327_9BACT</name>
<dbReference type="InterPro" id="IPR050396">
    <property type="entry name" value="Glycosyltr_51/Transpeptidase"/>
</dbReference>
<dbReference type="GO" id="GO:0008955">
    <property type="term" value="F:peptidoglycan glycosyltransferase activity"/>
    <property type="evidence" value="ECO:0007669"/>
    <property type="project" value="UniProtKB-EC"/>
</dbReference>
<reference evidence="21" key="1">
    <citation type="submission" date="2017-09" db="EMBL/GenBank/DDBJ databases">
        <title>Depth-based differentiation of microbial function through sediment-hosted aquifers and enrichment of novel symbionts in the deep terrestrial subsurface.</title>
        <authorList>
            <person name="Probst A.J."/>
            <person name="Ladd B."/>
            <person name="Jarett J.K."/>
            <person name="Geller-Mcgrath D.E."/>
            <person name="Sieber C.M.K."/>
            <person name="Emerson J.B."/>
            <person name="Anantharaman K."/>
            <person name="Thomas B.C."/>
            <person name="Malmstrom R."/>
            <person name="Stieglmeier M."/>
            <person name="Klingl A."/>
            <person name="Woyke T."/>
            <person name="Ryan C.M."/>
            <person name="Banfield J.F."/>
        </authorList>
    </citation>
    <scope>NUCLEOTIDE SEQUENCE [LARGE SCALE GENOMIC DNA]</scope>
</reference>
<keyword evidence="10" id="KW-0133">Cell shape</keyword>
<feature type="domain" description="Penicillin-binding protein transpeptidase" evidence="18">
    <location>
        <begin position="331"/>
        <end position="599"/>
    </location>
</feature>
<dbReference type="SUPFAM" id="SSF56601">
    <property type="entry name" value="beta-lactamase/transpeptidase-like"/>
    <property type="match status" value="1"/>
</dbReference>
<comment type="similarity">
    <text evidence="2">In the C-terminal section; belongs to the transpeptidase family.</text>
</comment>
<dbReference type="GO" id="GO:0008360">
    <property type="term" value="P:regulation of cell shape"/>
    <property type="evidence" value="ECO:0007669"/>
    <property type="project" value="UniProtKB-KW"/>
</dbReference>
<dbReference type="PANTHER" id="PTHR32282">
    <property type="entry name" value="BINDING PROTEIN TRANSPEPTIDASE, PUTATIVE-RELATED"/>
    <property type="match status" value="1"/>
</dbReference>
<dbReference type="SUPFAM" id="SSF53955">
    <property type="entry name" value="Lysozyme-like"/>
    <property type="match status" value="1"/>
</dbReference>
<dbReference type="EMBL" id="PFEK01000065">
    <property type="protein sequence ID" value="PJE67282.1"/>
    <property type="molecule type" value="Genomic_DNA"/>
</dbReference>
<dbReference type="GO" id="GO:0005886">
    <property type="term" value="C:plasma membrane"/>
    <property type="evidence" value="ECO:0007669"/>
    <property type="project" value="UniProtKB-SubCell"/>
</dbReference>
<evidence type="ECO:0000259" key="19">
    <source>
        <dbReference type="Pfam" id="PF00912"/>
    </source>
</evidence>
<dbReference type="InterPro" id="IPR036950">
    <property type="entry name" value="PBP_transglycosylase"/>
</dbReference>
<evidence type="ECO:0000256" key="9">
    <source>
        <dbReference type="ARBA" id="ARBA00022801"/>
    </source>
</evidence>
<keyword evidence="12 17" id="KW-0472">Membrane</keyword>
<evidence type="ECO:0000256" key="16">
    <source>
        <dbReference type="ARBA" id="ARBA00049902"/>
    </source>
</evidence>
<keyword evidence="6" id="KW-0645">Protease</keyword>
<gene>
    <name evidence="20" type="ORF">COU95_03360</name>
</gene>
<dbReference type="Proteomes" id="UP000231474">
    <property type="component" value="Unassembled WGS sequence"/>
</dbReference>
<dbReference type="GO" id="GO:0006508">
    <property type="term" value="P:proteolysis"/>
    <property type="evidence" value="ECO:0007669"/>
    <property type="project" value="UniProtKB-KW"/>
</dbReference>
<evidence type="ECO:0000256" key="6">
    <source>
        <dbReference type="ARBA" id="ARBA00022670"/>
    </source>
</evidence>
<dbReference type="FunFam" id="1.10.3810.10:FF:000001">
    <property type="entry name" value="Penicillin-binding protein 1A"/>
    <property type="match status" value="1"/>
</dbReference>
<keyword evidence="13" id="KW-0511">Multifunctional enzyme</keyword>
<dbReference type="Gene3D" id="3.40.710.10">
    <property type="entry name" value="DD-peptidase/beta-lactamase superfamily"/>
    <property type="match status" value="1"/>
</dbReference>
<feature type="domain" description="Glycosyl transferase family 51" evidence="19">
    <location>
        <begin position="68"/>
        <end position="243"/>
    </location>
</feature>
<evidence type="ECO:0000313" key="20">
    <source>
        <dbReference type="EMBL" id="PJE67282.1"/>
    </source>
</evidence>
<evidence type="ECO:0000259" key="18">
    <source>
        <dbReference type="Pfam" id="PF00905"/>
    </source>
</evidence>
<organism evidence="20 21">
    <name type="scientific">Candidatus Shapirobacteria bacterium CG10_big_fil_rev_8_21_14_0_10_40_9</name>
    <dbReference type="NCBI Taxonomy" id="1974888"/>
    <lineage>
        <taxon>Bacteria</taxon>
        <taxon>Candidatus Shapironibacteriota</taxon>
    </lineage>
</organism>
<dbReference type="Pfam" id="PF00912">
    <property type="entry name" value="Transgly"/>
    <property type="match status" value="1"/>
</dbReference>
<dbReference type="InterPro" id="IPR001264">
    <property type="entry name" value="Glyco_trans_51"/>
</dbReference>
<keyword evidence="9" id="KW-0378">Hydrolase</keyword>
<comment type="catalytic activity">
    <reaction evidence="15">
        <text>Preferential cleavage: (Ac)2-L-Lys-D-Ala-|-D-Ala. Also transpeptidation of peptidyl-alanyl moieties that are N-acyl substituents of D-alanine.</text>
        <dbReference type="EC" id="3.4.16.4"/>
    </reaction>
</comment>
<protein>
    <submittedName>
        <fullName evidence="20">Penicillin-binding protein</fullName>
    </submittedName>
</protein>
<evidence type="ECO:0000313" key="21">
    <source>
        <dbReference type="Proteomes" id="UP000231474"/>
    </source>
</evidence>
<dbReference type="AlphaFoldDB" id="A0A2M8L327"/>
<comment type="caution">
    <text evidence="20">The sequence shown here is derived from an EMBL/GenBank/DDBJ whole genome shotgun (WGS) entry which is preliminary data.</text>
</comment>
<dbReference type="GO" id="GO:0071555">
    <property type="term" value="P:cell wall organization"/>
    <property type="evidence" value="ECO:0007669"/>
    <property type="project" value="UniProtKB-KW"/>
</dbReference>
<dbReference type="GO" id="GO:0009002">
    <property type="term" value="F:serine-type D-Ala-D-Ala carboxypeptidase activity"/>
    <property type="evidence" value="ECO:0007669"/>
    <property type="project" value="UniProtKB-EC"/>
</dbReference>
<accession>A0A2M8L327</accession>
<keyword evidence="8" id="KW-0808">Transferase</keyword>
<keyword evidence="11" id="KW-0573">Peptidoglycan synthesis</keyword>
<dbReference type="GO" id="GO:0009252">
    <property type="term" value="P:peptidoglycan biosynthetic process"/>
    <property type="evidence" value="ECO:0007669"/>
    <property type="project" value="UniProtKB-KW"/>
</dbReference>
<evidence type="ECO:0000256" key="11">
    <source>
        <dbReference type="ARBA" id="ARBA00022984"/>
    </source>
</evidence>
<keyword evidence="17" id="KW-1133">Transmembrane helix</keyword>
<dbReference type="Pfam" id="PF00905">
    <property type="entry name" value="Transpeptidase"/>
    <property type="match status" value="1"/>
</dbReference>
<proteinExistence type="inferred from homology"/>
<comment type="similarity">
    <text evidence="3">In the N-terminal section; belongs to the glycosyltransferase 51 family.</text>
</comment>
<evidence type="ECO:0000256" key="2">
    <source>
        <dbReference type="ARBA" id="ARBA00007090"/>
    </source>
</evidence>
<dbReference type="InterPro" id="IPR001460">
    <property type="entry name" value="PCN-bd_Tpept"/>
</dbReference>
<dbReference type="Gene3D" id="1.10.3810.10">
    <property type="entry name" value="Biosynthetic peptidoglycan transglycosylase-like"/>
    <property type="match status" value="1"/>
</dbReference>
<dbReference type="PANTHER" id="PTHR32282:SF11">
    <property type="entry name" value="PENICILLIN-BINDING PROTEIN 1B"/>
    <property type="match status" value="1"/>
</dbReference>
<keyword evidence="7" id="KW-0328">Glycosyltransferase</keyword>
<comment type="subcellular location">
    <subcellularLocation>
        <location evidence="1">Cell membrane</location>
    </subcellularLocation>
</comment>
<evidence type="ECO:0000256" key="8">
    <source>
        <dbReference type="ARBA" id="ARBA00022679"/>
    </source>
</evidence>
<evidence type="ECO:0000256" key="17">
    <source>
        <dbReference type="SAM" id="Phobius"/>
    </source>
</evidence>
<keyword evidence="4" id="KW-1003">Cell membrane</keyword>
<evidence type="ECO:0000256" key="14">
    <source>
        <dbReference type="ARBA" id="ARBA00023316"/>
    </source>
</evidence>
<comment type="catalytic activity">
    <reaction evidence="16">
        <text>[GlcNAc-(1-&gt;4)-Mur2Ac(oyl-L-Ala-gamma-D-Glu-L-Lys-D-Ala-D-Ala)](n)-di-trans,octa-cis-undecaprenyl diphosphate + beta-D-GlcNAc-(1-&gt;4)-Mur2Ac(oyl-L-Ala-gamma-D-Glu-L-Lys-D-Ala-D-Ala)-di-trans,octa-cis-undecaprenyl diphosphate = [GlcNAc-(1-&gt;4)-Mur2Ac(oyl-L-Ala-gamma-D-Glu-L-Lys-D-Ala-D-Ala)](n+1)-di-trans,octa-cis-undecaprenyl diphosphate + di-trans,octa-cis-undecaprenyl diphosphate + H(+)</text>
        <dbReference type="Rhea" id="RHEA:23708"/>
        <dbReference type="Rhea" id="RHEA-COMP:9602"/>
        <dbReference type="Rhea" id="RHEA-COMP:9603"/>
        <dbReference type="ChEBI" id="CHEBI:15378"/>
        <dbReference type="ChEBI" id="CHEBI:58405"/>
        <dbReference type="ChEBI" id="CHEBI:60033"/>
        <dbReference type="ChEBI" id="CHEBI:78435"/>
        <dbReference type="EC" id="2.4.99.28"/>
    </reaction>
</comment>
<keyword evidence="5" id="KW-0121">Carboxypeptidase</keyword>
<evidence type="ECO:0000256" key="13">
    <source>
        <dbReference type="ARBA" id="ARBA00023268"/>
    </source>
</evidence>
<dbReference type="InterPro" id="IPR012338">
    <property type="entry name" value="Beta-lactam/transpept-like"/>
</dbReference>
<feature type="transmembrane region" description="Helical" evidence="17">
    <location>
        <begin position="26"/>
        <end position="44"/>
    </location>
</feature>
<keyword evidence="17" id="KW-0812">Transmembrane</keyword>
<evidence type="ECO:0000256" key="3">
    <source>
        <dbReference type="ARBA" id="ARBA00007739"/>
    </source>
</evidence>
<dbReference type="GO" id="GO:0030288">
    <property type="term" value="C:outer membrane-bounded periplasmic space"/>
    <property type="evidence" value="ECO:0007669"/>
    <property type="project" value="TreeGrafter"/>
</dbReference>
<evidence type="ECO:0000256" key="12">
    <source>
        <dbReference type="ARBA" id="ARBA00023136"/>
    </source>
</evidence>
<keyword evidence="14" id="KW-0961">Cell wall biogenesis/degradation</keyword>
<dbReference type="InterPro" id="IPR023346">
    <property type="entry name" value="Lysozyme-like_dom_sf"/>
</dbReference>
<evidence type="ECO:0000256" key="15">
    <source>
        <dbReference type="ARBA" id="ARBA00034000"/>
    </source>
</evidence>
<dbReference type="GO" id="GO:0008658">
    <property type="term" value="F:penicillin binding"/>
    <property type="evidence" value="ECO:0007669"/>
    <property type="project" value="InterPro"/>
</dbReference>
<evidence type="ECO:0000256" key="1">
    <source>
        <dbReference type="ARBA" id="ARBA00004236"/>
    </source>
</evidence>
<evidence type="ECO:0000256" key="5">
    <source>
        <dbReference type="ARBA" id="ARBA00022645"/>
    </source>
</evidence>
<evidence type="ECO:0000256" key="4">
    <source>
        <dbReference type="ARBA" id="ARBA00022475"/>
    </source>
</evidence>
<sequence>MRKAVSSVQRPVFSKKLKKLSSKQKILAVGCLLFAVGCLLYLFWDMPPPWKLTSWPYPVSSQIFDRNGKLLYEIYTEQNRTPIKLSELPDYVKWATISSEDKDFYRHHGFSYRGMARAIFNIIFHQKLQGGSTITQQLVKNALLTPERTVRRKIREFFLTLAVEVIYPKDKILEMYLNQVPYGGTAWGIESASRLYFGKSARDLTLAETTLLAGLPASPTRYSPFGAHPELAKERQIWVLERMVEDKHITEEESKKVKEQELNFAPHETGIKASHFVMYVKEQLVEKYGQRVVEQGGLRVKTTLDLDAQEFAERAVATEVGKLKNYRVSNGAALVTAPKTGEILAMVGSKDYFAKDIQGNYNVSTALRQPGSAIKPLNYALGLLDKKISLATAFNDAPTCFQVTGQPLYCPSNYDNTFHGPLQARFALGSSINVVAVKVLALNTLENFVPFAQKMGLETLQDPKNYGLSLTLGGGEVKMTDMATAFGVFANLGIKQPLVSILEVSDYTGKTLEKTQIQEGERIIPMEVAYLISHTLLDNNARFGAFGPSSYLVISGHPEVSVKTGTTNDKKDNWTIGYTPDFLVATWVGNNDNKPMSAVASGVTGASPIWNKIISFVLKDQKPNWPLKPEGIVGANVCAISGANPGESGCQTRFEYFLEGTVPQETESLRKSVLINKTSGQPIQPGELSENQPLPDWVEPQDHNVIIDPLGTIFCLDCPPLPPEQKPAPAKINPANLFPKEIDLSNKVQ</sequence>
<evidence type="ECO:0000256" key="10">
    <source>
        <dbReference type="ARBA" id="ARBA00022960"/>
    </source>
</evidence>